<dbReference type="PROSITE" id="PS50222">
    <property type="entry name" value="EF_HAND_2"/>
    <property type="match status" value="1"/>
</dbReference>
<dbReference type="InterPro" id="IPR018247">
    <property type="entry name" value="EF_Hand_1_Ca_BS"/>
</dbReference>
<dbReference type="Proteomes" id="UP000253769">
    <property type="component" value="Unassembled WGS sequence"/>
</dbReference>
<sequence>MAGTISSPGFGSTLDVGAIVTALVDAEIVPKSSNIDRREATYQSELSAIGLLKASLSDFQSSLSGLKDADSFNARTVSSSDLTIATASVMSGQQPSTGSYKLEVSQLANSHKLISDAVADADDIGTGTFTLTTFGADKLAPSDGGDGGDGESFSIDFATADADTDGTVTLAELRDAINDAEDNPGVTAAIINTDAGAQLVLTSDDTGLENAFEVSSSFSGVSVTNLVDTNDVNYAKDAIIEIDGQTVTGSSNTFENAIEGLSITALKTNIGETIDLNVSASTASIRQQIESFVTAYNTLQQQFSDQSQFDQETTQSTPLFADSLLRTLSNQVRTGMTGKVSTSEGNIEALASMGIVSDNKGQLSIDTEALNDAIENDYDGIVALFSSSDGIANRLDTTLDNYLNSGGTFDQRTDSINSQISDLADEREALALRAGKLETRLLAQFNAMSQLVSQLNATGEWLTSSLQSLPGVVRQSNDSN</sequence>
<accession>A0A369WK27</accession>
<dbReference type="InterPro" id="IPR040026">
    <property type="entry name" value="FliD"/>
</dbReference>
<keyword evidence="8" id="KW-1185">Reference proteome</keyword>
<evidence type="ECO:0000256" key="5">
    <source>
        <dbReference type="RuleBase" id="RU362066"/>
    </source>
</evidence>
<proteinExistence type="inferred from homology"/>
<keyword evidence="5" id="KW-0964">Secreted</keyword>
<dbReference type="Pfam" id="PF07195">
    <property type="entry name" value="FliD_C"/>
    <property type="match status" value="1"/>
</dbReference>
<organism evidence="7 8">
    <name type="scientific">Motiliproteus coralliicola</name>
    <dbReference type="NCBI Taxonomy" id="2283196"/>
    <lineage>
        <taxon>Bacteria</taxon>
        <taxon>Pseudomonadati</taxon>
        <taxon>Pseudomonadota</taxon>
        <taxon>Gammaproteobacteria</taxon>
        <taxon>Oceanospirillales</taxon>
        <taxon>Oceanospirillaceae</taxon>
        <taxon>Motiliproteus</taxon>
    </lineage>
</organism>
<dbReference type="GO" id="GO:0005576">
    <property type="term" value="C:extracellular region"/>
    <property type="evidence" value="ECO:0007669"/>
    <property type="project" value="UniProtKB-SubCell"/>
</dbReference>
<comment type="caution">
    <text evidence="7">The sequence shown here is derived from an EMBL/GenBank/DDBJ whole genome shotgun (WGS) entry which is preliminary data.</text>
</comment>
<comment type="subunit">
    <text evidence="2 5">Homopentamer.</text>
</comment>
<evidence type="ECO:0000259" key="6">
    <source>
        <dbReference type="PROSITE" id="PS50222"/>
    </source>
</evidence>
<dbReference type="AlphaFoldDB" id="A0A369WK27"/>
<dbReference type="EMBL" id="QQOH01000002">
    <property type="protein sequence ID" value="RDE22398.1"/>
    <property type="molecule type" value="Genomic_DNA"/>
</dbReference>
<dbReference type="Pfam" id="PF07196">
    <property type="entry name" value="Flagellin_IN"/>
    <property type="match status" value="1"/>
</dbReference>
<keyword evidence="4 5" id="KW-0975">Bacterial flagellum</keyword>
<dbReference type="Pfam" id="PF02465">
    <property type="entry name" value="FliD_N"/>
    <property type="match status" value="1"/>
</dbReference>
<dbReference type="GO" id="GO:0071973">
    <property type="term" value="P:bacterial-type flagellum-dependent cell motility"/>
    <property type="evidence" value="ECO:0007669"/>
    <property type="project" value="TreeGrafter"/>
</dbReference>
<dbReference type="PANTHER" id="PTHR30288:SF0">
    <property type="entry name" value="FLAGELLAR HOOK-ASSOCIATED PROTEIN 2"/>
    <property type="match status" value="1"/>
</dbReference>
<dbReference type="RefSeq" id="WP_114695023.1">
    <property type="nucleotide sequence ID" value="NZ_QQOH01000002.1"/>
</dbReference>
<dbReference type="InterPro" id="IPR010810">
    <property type="entry name" value="Flagellin_hook_IN_motif"/>
</dbReference>
<feature type="domain" description="EF-hand" evidence="6">
    <location>
        <begin position="157"/>
        <end position="183"/>
    </location>
</feature>
<evidence type="ECO:0000256" key="2">
    <source>
        <dbReference type="ARBA" id="ARBA00011255"/>
    </source>
</evidence>
<comment type="subcellular location">
    <subcellularLocation>
        <location evidence="5">Secreted</location>
    </subcellularLocation>
    <subcellularLocation>
        <location evidence="5">Bacterial flagellum</location>
    </subcellularLocation>
</comment>
<name>A0A369WK27_9GAMM</name>
<dbReference type="InterPro" id="IPR003481">
    <property type="entry name" value="FliD_N"/>
</dbReference>
<evidence type="ECO:0000313" key="8">
    <source>
        <dbReference type="Proteomes" id="UP000253769"/>
    </source>
</evidence>
<comment type="similarity">
    <text evidence="1 5">Belongs to the FliD family.</text>
</comment>
<evidence type="ECO:0000256" key="3">
    <source>
        <dbReference type="ARBA" id="ARBA00023054"/>
    </source>
</evidence>
<reference evidence="7 8" key="1">
    <citation type="submission" date="2018-07" db="EMBL/GenBank/DDBJ databases">
        <title>Motiliproteus coralliicola sp. nov., a bacterium isolated from Coral.</title>
        <authorList>
            <person name="Wang G."/>
        </authorList>
    </citation>
    <scope>NUCLEOTIDE SEQUENCE [LARGE SCALE GENOMIC DNA]</scope>
    <source>
        <strain evidence="7 8">C34</strain>
    </source>
</reference>
<gene>
    <name evidence="7" type="ORF">DV711_07270</name>
</gene>
<dbReference type="GO" id="GO:0009421">
    <property type="term" value="C:bacterial-type flagellum filament cap"/>
    <property type="evidence" value="ECO:0007669"/>
    <property type="project" value="InterPro"/>
</dbReference>
<dbReference type="InterPro" id="IPR010809">
    <property type="entry name" value="FliD_C"/>
</dbReference>
<dbReference type="PROSITE" id="PS00018">
    <property type="entry name" value="EF_HAND_1"/>
    <property type="match status" value="1"/>
</dbReference>
<protein>
    <recommendedName>
        <fullName evidence="5">Flagellar hook-associated protein 2</fullName>
        <shortName evidence="5">HAP2</shortName>
    </recommendedName>
    <alternativeName>
        <fullName evidence="5">Flagellar cap protein</fullName>
    </alternativeName>
</protein>
<dbReference type="InterPro" id="IPR002048">
    <property type="entry name" value="EF_hand_dom"/>
</dbReference>
<evidence type="ECO:0000256" key="1">
    <source>
        <dbReference type="ARBA" id="ARBA00009764"/>
    </source>
</evidence>
<dbReference type="GO" id="GO:0007155">
    <property type="term" value="P:cell adhesion"/>
    <property type="evidence" value="ECO:0007669"/>
    <property type="project" value="InterPro"/>
</dbReference>
<dbReference type="PANTHER" id="PTHR30288">
    <property type="entry name" value="FLAGELLAR CAP/ASSEMBLY PROTEIN FLID"/>
    <property type="match status" value="1"/>
</dbReference>
<keyword evidence="3" id="KW-0175">Coiled coil</keyword>
<comment type="function">
    <text evidence="5">Required for morphogenesis and for the elongation of the flagellar filament by facilitating polymerization of the flagellin monomers at the tip of growing filament. Forms a capping structure, which prevents flagellin subunits (transported through the central channel of the flagellum) from leaking out without polymerization at the distal end.</text>
</comment>
<dbReference type="OrthoDB" id="5980200at2"/>
<dbReference type="GO" id="GO:0009424">
    <property type="term" value="C:bacterial-type flagellum hook"/>
    <property type="evidence" value="ECO:0007669"/>
    <property type="project" value="UniProtKB-UniRule"/>
</dbReference>
<evidence type="ECO:0000256" key="4">
    <source>
        <dbReference type="ARBA" id="ARBA00023143"/>
    </source>
</evidence>
<dbReference type="GO" id="GO:0005509">
    <property type="term" value="F:calcium ion binding"/>
    <property type="evidence" value="ECO:0007669"/>
    <property type="project" value="InterPro"/>
</dbReference>
<evidence type="ECO:0000313" key="7">
    <source>
        <dbReference type="EMBL" id="RDE22398.1"/>
    </source>
</evidence>